<name>A0A091AYP1_9GAMM</name>
<keyword evidence="4" id="KW-1185">Reference proteome</keyword>
<evidence type="ECO:0000256" key="1">
    <source>
        <dbReference type="SAM" id="MobiDB-lite"/>
    </source>
</evidence>
<dbReference type="EMBL" id="AVCI01000004">
    <property type="protein sequence ID" value="KFN43784.1"/>
    <property type="molecule type" value="Genomic_DNA"/>
</dbReference>
<feature type="signal peptide" evidence="2">
    <location>
        <begin position="1"/>
        <end position="24"/>
    </location>
</feature>
<reference evidence="3 4" key="1">
    <citation type="submission" date="2013-09" db="EMBL/GenBank/DDBJ databases">
        <title>Genome sequencing of Arenimonas oryziterrae.</title>
        <authorList>
            <person name="Chen F."/>
            <person name="Wang G."/>
        </authorList>
    </citation>
    <scope>NUCLEOTIDE SEQUENCE [LARGE SCALE GENOMIC DNA]</scope>
    <source>
        <strain evidence="3 4">YC6267</strain>
    </source>
</reference>
<evidence type="ECO:0000313" key="4">
    <source>
        <dbReference type="Proteomes" id="UP000029385"/>
    </source>
</evidence>
<feature type="compositionally biased region" description="Pro residues" evidence="1">
    <location>
        <begin position="26"/>
        <end position="44"/>
    </location>
</feature>
<sequence>MRALVVLTLAILASACDRAPAASAAPSPPATPVAATPPPAPAPSEPSDDNDALSALVHCGDRSLLTQPPAAQLAKLGADPRLQCHAQDRKDRALVICQPTEPLSTYGGRRIFSFELASSASAQTLSMQVQGDRAGLVSDVAAASELALSKDAAGQDFLDLDGHGGERIEFADGAEANQSVLRCVVATAAAADASAPTPAPKPAPGGSGMISGHIEYPSEAIPPMHVCAISTDGAQAGCVRTTADQREYRIDRLAAGDYKVYAWFHEGDMRVMRASEMRWCIRAPCPPGPPVTITLKTGEHHDKAHLNEYGEEFPDMPAEPGDP</sequence>
<evidence type="ECO:0008006" key="5">
    <source>
        <dbReference type="Google" id="ProtNLM"/>
    </source>
</evidence>
<proteinExistence type="predicted"/>
<evidence type="ECO:0000313" key="3">
    <source>
        <dbReference type="EMBL" id="KFN43784.1"/>
    </source>
</evidence>
<dbReference type="PATRIC" id="fig|1121015.4.peg.992"/>
<dbReference type="Proteomes" id="UP000029385">
    <property type="component" value="Unassembled WGS sequence"/>
</dbReference>
<dbReference type="RefSeq" id="WP_022969569.1">
    <property type="nucleotide sequence ID" value="NZ_ATVD01000003.1"/>
</dbReference>
<gene>
    <name evidence="3" type="ORF">N789_07515</name>
</gene>
<feature type="chain" id="PRO_5001869259" description="Carboxypeptidase regulatory-like domain-containing protein" evidence="2">
    <location>
        <begin position="25"/>
        <end position="323"/>
    </location>
</feature>
<evidence type="ECO:0000256" key="2">
    <source>
        <dbReference type="SAM" id="SignalP"/>
    </source>
</evidence>
<comment type="caution">
    <text evidence="3">The sequence shown here is derived from an EMBL/GenBank/DDBJ whole genome shotgun (WGS) entry which is preliminary data.</text>
</comment>
<organism evidence="3 4">
    <name type="scientific">Arenimonas oryziterrae DSM 21050 = YC6267</name>
    <dbReference type="NCBI Taxonomy" id="1121015"/>
    <lineage>
        <taxon>Bacteria</taxon>
        <taxon>Pseudomonadati</taxon>
        <taxon>Pseudomonadota</taxon>
        <taxon>Gammaproteobacteria</taxon>
        <taxon>Lysobacterales</taxon>
        <taxon>Lysobacteraceae</taxon>
        <taxon>Arenimonas</taxon>
    </lineage>
</organism>
<keyword evidence="2" id="KW-0732">Signal</keyword>
<dbReference type="PROSITE" id="PS51257">
    <property type="entry name" value="PROKAR_LIPOPROTEIN"/>
    <property type="match status" value="1"/>
</dbReference>
<dbReference type="AlphaFoldDB" id="A0A091AYP1"/>
<feature type="region of interest" description="Disordered" evidence="1">
    <location>
        <begin position="21"/>
        <end position="52"/>
    </location>
</feature>
<dbReference type="STRING" id="1121015.GCA_000420545_01954"/>
<protein>
    <recommendedName>
        <fullName evidence="5">Carboxypeptidase regulatory-like domain-containing protein</fullName>
    </recommendedName>
</protein>
<accession>A0A091AYP1</accession>